<dbReference type="GO" id="GO:0005524">
    <property type="term" value="F:ATP binding"/>
    <property type="evidence" value="ECO:0007669"/>
    <property type="project" value="UniProtKB-KW"/>
</dbReference>
<accession>A0AAJ1MJ67</accession>
<dbReference type="SMART" id="SM00382">
    <property type="entry name" value="AAA"/>
    <property type="match status" value="1"/>
</dbReference>
<dbReference type="EMBL" id="JAQQAL010000011">
    <property type="protein sequence ID" value="MDC7226292.1"/>
    <property type="molecule type" value="Genomic_DNA"/>
</dbReference>
<dbReference type="InterPro" id="IPR025944">
    <property type="entry name" value="Sigma_54_int_dom_CS"/>
</dbReference>
<dbReference type="PROSITE" id="PS00688">
    <property type="entry name" value="SIGMA54_INTERACT_3"/>
    <property type="match status" value="1"/>
</dbReference>
<evidence type="ECO:0000313" key="10">
    <source>
        <dbReference type="Proteomes" id="UP001221217"/>
    </source>
</evidence>
<dbReference type="Gene3D" id="1.10.8.60">
    <property type="match status" value="1"/>
</dbReference>
<dbReference type="Pfam" id="PF00072">
    <property type="entry name" value="Response_reg"/>
    <property type="match status" value="1"/>
</dbReference>
<reference evidence="9 10" key="1">
    <citation type="submission" date="2022-12" db="EMBL/GenBank/DDBJ databases">
        <title>Metagenome assembled genome from gulf of manar.</title>
        <authorList>
            <person name="Kohli P."/>
            <person name="Pk S."/>
            <person name="Venkata Ramana C."/>
            <person name="Sasikala C."/>
        </authorList>
    </citation>
    <scope>NUCLEOTIDE SEQUENCE [LARGE SCALE GENOMIC DNA]</scope>
    <source>
        <strain evidence="9">JB008</strain>
    </source>
</reference>
<dbReference type="InterPro" id="IPR025943">
    <property type="entry name" value="Sigma_54_int_dom_ATP-bd_2"/>
</dbReference>
<dbReference type="InterPro" id="IPR009057">
    <property type="entry name" value="Homeodomain-like_sf"/>
</dbReference>
<dbReference type="GO" id="GO:0006355">
    <property type="term" value="P:regulation of DNA-templated transcription"/>
    <property type="evidence" value="ECO:0007669"/>
    <property type="project" value="InterPro"/>
</dbReference>
<evidence type="ECO:0000256" key="6">
    <source>
        <dbReference type="PROSITE-ProRule" id="PRU00169"/>
    </source>
</evidence>
<organism evidence="9 10">
    <name type="scientific">Candidatus Thalassospirochaeta sargassi</name>
    <dbReference type="NCBI Taxonomy" id="3119039"/>
    <lineage>
        <taxon>Bacteria</taxon>
        <taxon>Pseudomonadati</taxon>
        <taxon>Spirochaetota</taxon>
        <taxon>Spirochaetia</taxon>
        <taxon>Spirochaetales</taxon>
        <taxon>Spirochaetaceae</taxon>
        <taxon>Candidatus Thalassospirochaeta</taxon>
    </lineage>
</organism>
<keyword evidence="4" id="KW-0238">DNA-binding</keyword>
<dbReference type="InterPro" id="IPR058031">
    <property type="entry name" value="AAA_lid_NorR"/>
</dbReference>
<dbReference type="SMART" id="SM00448">
    <property type="entry name" value="REC"/>
    <property type="match status" value="1"/>
</dbReference>
<dbReference type="SUPFAM" id="SSF52172">
    <property type="entry name" value="CheY-like"/>
    <property type="match status" value="1"/>
</dbReference>
<dbReference type="Gene3D" id="1.10.10.60">
    <property type="entry name" value="Homeodomain-like"/>
    <property type="match status" value="1"/>
</dbReference>
<dbReference type="PANTHER" id="PTHR32071">
    <property type="entry name" value="TRANSCRIPTIONAL REGULATORY PROTEIN"/>
    <property type="match status" value="1"/>
</dbReference>
<keyword evidence="3" id="KW-0805">Transcription regulation</keyword>
<dbReference type="PROSITE" id="PS00676">
    <property type="entry name" value="SIGMA54_INTERACT_2"/>
    <property type="match status" value="1"/>
</dbReference>
<dbReference type="FunFam" id="3.40.50.300:FF:000006">
    <property type="entry name" value="DNA-binding transcriptional regulator NtrC"/>
    <property type="match status" value="1"/>
</dbReference>
<feature type="modified residue" description="4-aspartylphosphate" evidence="6">
    <location>
        <position position="52"/>
    </location>
</feature>
<dbReference type="GO" id="GO:0000160">
    <property type="term" value="P:phosphorelay signal transduction system"/>
    <property type="evidence" value="ECO:0007669"/>
    <property type="project" value="InterPro"/>
</dbReference>
<sequence length="436" mass="48826">MSRILILDDNQKILDTLSRNFSTEGIECRTASNIKEALDALQCCPIDLALVDVRIGDENGIDALKEIKQLTPELPVMMITGFATIETAVEAIKIGANEYIKKPIKFSELLEMVAPYIAEKPAEVPAIPNMQTRNPRMISLIKKALKLAQSNLSVLILGESGTGKEVFADIIYHHSQRSEKQFLRVNCAAFPDTLLDNELFGHEKGAYTGATDRFQGVFERADKGTLFLDELGDMPLPIQAKILRAIQEHEIRRLGGKDIINIDVRFIGATNHDLEKMVADKTFRGDLYYRLNCAALTLPPLRERKEDIPLLAEYFINQLTIQNGSRPIKIAPEAMEKLISYDWPGNIRELKTAVTYGATICADDVIYPDDLPIKSGSTETQPPSASKLSPRQAVEKELYLRILAKHDYNKKKTAEELGVSRTTLYSKMSKYGINEQ</sequence>
<dbReference type="PRINTS" id="PR01590">
    <property type="entry name" value="HTHFIS"/>
</dbReference>
<evidence type="ECO:0000256" key="5">
    <source>
        <dbReference type="ARBA" id="ARBA00023163"/>
    </source>
</evidence>
<evidence type="ECO:0000259" key="7">
    <source>
        <dbReference type="PROSITE" id="PS50045"/>
    </source>
</evidence>
<proteinExistence type="predicted"/>
<keyword evidence="2" id="KW-0067">ATP-binding</keyword>
<keyword evidence="5" id="KW-0804">Transcription</keyword>
<dbReference type="InterPro" id="IPR001789">
    <property type="entry name" value="Sig_transdc_resp-reg_receiver"/>
</dbReference>
<evidence type="ECO:0000256" key="2">
    <source>
        <dbReference type="ARBA" id="ARBA00022840"/>
    </source>
</evidence>
<dbReference type="InterPro" id="IPR025662">
    <property type="entry name" value="Sigma_54_int_dom_ATP-bd_1"/>
</dbReference>
<dbReference type="InterPro" id="IPR003593">
    <property type="entry name" value="AAA+_ATPase"/>
</dbReference>
<comment type="caution">
    <text evidence="9">The sequence shown here is derived from an EMBL/GenBank/DDBJ whole genome shotgun (WGS) entry which is preliminary data.</text>
</comment>
<dbReference type="CDD" id="cd00009">
    <property type="entry name" value="AAA"/>
    <property type="match status" value="1"/>
</dbReference>
<feature type="domain" description="Sigma-54 factor interaction" evidence="7">
    <location>
        <begin position="130"/>
        <end position="359"/>
    </location>
</feature>
<evidence type="ECO:0000256" key="4">
    <source>
        <dbReference type="ARBA" id="ARBA00023125"/>
    </source>
</evidence>
<evidence type="ECO:0000256" key="3">
    <source>
        <dbReference type="ARBA" id="ARBA00023015"/>
    </source>
</evidence>
<dbReference type="Gene3D" id="3.40.50.300">
    <property type="entry name" value="P-loop containing nucleotide triphosphate hydrolases"/>
    <property type="match status" value="1"/>
</dbReference>
<dbReference type="Gene3D" id="3.40.50.2300">
    <property type="match status" value="1"/>
</dbReference>
<protein>
    <submittedName>
        <fullName evidence="9">Sigma-54 dependent transcriptional regulator</fullName>
    </submittedName>
</protein>
<dbReference type="InterPro" id="IPR011006">
    <property type="entry name" value="CheY-like_superfamily"/>
</dbReference>
<dbReference type="InterPro" id="IPR002078">
    <property type="entry name" value="Sigma_54_int"/>
</dbReference>
<dbReference type="GO" id="GO:0043565">
    <property type="term" value="F:sequence-specific DNA binding"/>
    <property type="evidence" value="ECO:0007669"/>
    <property type="project" value="InterPro"/>
</dbReference>
<dbReference type="Proteomes" id="UP001221217">
    <property type="component" value="Unassembled WGS sequence"/>
</dbReference>
<dbReference type="Pfam" id="PF02954">
    <property type="entry name" value="HTH_8"/>
    <property type="match status" value="1"/>
</dbReference>
<gene>
    <name evidence="9" type="ORF">PQJ61_05970</name>
</gene>
<feature type="domain" description="Response regulatory" evidence="8">
    <location>
        <begin position="3"/>
        <end position="117"/>
    </location>
</feature>
<dbReference type="InterPro" id="IPR027417">
    <property type="entry name" value="P-loop_NTPase"/>
</dbReference>
<dbReference type="PROSITE" id="PS50110">
    <property type="entry name" value="RESPONSE_REGULATORY"/>
    <property type="match status" value="1"/>
</dbReference>
<evidence type="ECO:0000313" key="9">
    <source>
        <dbReference type="EMBL" id="MDC7226292.1"/>
    </source>
</evidence>
<dbReference type="SUPFAM" id="SSF52540">
    <property type="entry name" value="P-loop containing nucleoside triphosphate hydrolases"/>
    <property type="match status" value="1"/>
</dbReference>
<keyword evidence="1" id="KW-0547">Nucleotide-binding</keyword>
<keyword evidence="6" id="KW-0597">Phosphoprotein</keyword>
<dbReference type="SUPFAM" id="SSF46689">
    <property type="entry name" value="Homeodomain-like"/>
    <property type="match status" value="1"/>
</dbReference>
<evidence type="ECO:0000256" key="1">
    <source>
        <dbReference type="ARBA" id="ARBA00022741"/>
    </source>
</evidence>
<dbReference type="PROSITE" id="PS00675">
    <property type="entry name" value="SIGMA54_INTERACT_1"/>
    <property type="match status" value="1"/>
</dbReference>
<dbReference type="Pfam" id="PF25601">
    <property type="entry name" value="AAA_lid_14"/>
    <property type="match status" value="1"/>
</dbReference>
<name>A0AAJ1MJ67_9SPIO</name>
<dbReference type="Pfam" id="PF00158">
    <property type="entry name" value="Sigma54_activat"/>
    <property type="match status" value="1"/>
</dbReference>
<dbReference type="InterPro" id="IPR002197">
    <property type="entry name" value="HTH_Fis"/>
</dbReference>
<dbReference type="AlphaFoldDB" id="A0AAJ1MJ67"/>
<dbReference type="PROSITE" id="PS50045">
    <property type="entry name" value="SIGMA54_INTERACT_4"/>
    <property type="match status" value="1"/>
</dbReference>
<evidence type="ECO:0000259" key="8">
    <source>
        <dbReference type="PROSITE" id="PS50110"/>
    </source>
</evidence>